<sequence>MSRQNTKQEERLRNLAYLVSKYYFSSYSNVKELIGLGMGVKVDKLTKAYIRLMIASLSLKMLRHSIDSALRDMLTYREFSVEQGSEVLGSLSVPHTIVTYPMSLYSYLTYLPSINAPEYMLLREISTMVIRRVKVAVRRLGEVIRSLNPNHELALRLRSDLGNLSRLLNVLRPKVSSLPKANYRIIIKEEYGRFSLSAPRWLRIAYESLILTKHLHSGVYVRHRRIRGNNALVMLSWRLYEVLVYALVSTALRGMGYVKSSNSLYINPITGDSVQLMFNKPISMGIIERVDELTEESNKEAIKHIVGKPDVYVKNRRSVVLECKFSTNPSYITAGRFKVMAYMYEHNANVGILVFPGLNKGIVFDDEDDATSRLYELLLSRRSRYVNLRLNDGKSMYLLVVDPGEFKDPESTWATALRRVSEVLSEAMGSLKTT</sequence>
<dbReference type="Proteomes" id="UP000001137">
    <property type="component" value="Chromosome"/>
</dbReference>
<protein>
    <recommendedName>
        <fullName evidence="3">5-methylcytosine restriction system component-like protein</fullName>
    </recommendedName>
</protein>
<dbReference type="KEGG" id="cma:Cmaq_1991"/>
<gene>
    <name evidence="1" type="ordered locus">Cmaq_1991</name>
</gene>
<name>A8MC23_CALMQ</name>
<proteinExistence type="predicted"/>
<accession>A8MC23</accession>
<organism evidence="1 2">
    <name type="scientific">Caldivirga maquilingensis (strain ATCC 700844 / DSM 13496 / JCM 10307 / IC-167)</name>
    <dbReference type="NCBI Taxonomy" id="397948"/>
    <lineage>
        <taxon>Archaea</taxon>
        <taxon>Thermoproteota</taxon>
        <taxon>Thermoprotei</taxon>
        <taxon>Thermoproteales</taxon>
        <taxon>Thermoproteaceae</taxon>
        <taxon>Caldivirga</taxon>
    </lineage>
</organism>
<dbReference type="EMBL" id="CP000852">
    <property type="protein sequence ID" value="ABW02807.1"/>
    <property type="molecule type" value="Genomic_DNA"/>
</dbReference>
<dbReference type="eggNOG" id="arCOG05713">
    <property type="taxonomic scope" value="Archaea"/>
</dbReference>
<dbReference type="STRING" id="397948.Cmaq_1991"/>
<dbReference type="RefSeq" id="WP_012187026.1">
    <property type="nucleotide sequence ID" value="NC_009954.1"/>
</dbReference>
<keyword evidence="2" id="KW-1185">Reference proteome</keyword>
<evidence type="ECO:0000313" key="2">
    <source>
        <dbReference type="Proteomes" id="UP000001137"/>
    </source>
</evidence>
<reference evidence="1 2" key="1">
    <citation type="submission" date="2007-10" db="EMBL/GenBank/DDBJ databases">
        <title>Complete sequence of Caldivirga maquilingensis IC-167.</title>
        <authorList>
            <consortium name="US DOE Joint Genome Institute"/>
            <person name="Copeland A."/>
            <person name="Lucas S."/>
            <person name="Lapidus A."/>
            <person name="Barry K."/>
            <person name="Glavina del Rio T."/>
            <person name="Dalin E."/>
            <person name="Tice H."/>
            <person name="Pitluck S."/>
            <person name="Saunders E."/>
            <person name="Brettin T."/>
            <person name="Bruce D."/>
            <person name="Detter J.C."/>
            <person name="Han C."/>
            <person name="Schmutz J."/>
            <person name="Larimer F."/>
            <person name="Land M."/>
            <person name="Hauser L."/>
            <person name="Kyrpides N."/>
            <person name="Ivanova N."/>
            <person name="Biddle J.F."/>
            <person name="Zhang Z."/>
            <person name="Fitz-Gibbon S.T."/>
            <person name="Lowe T.M."/>
            <person name="Saltikov C."/>
            <person name="House C.H."/>
            <person name="Richardson P."/>
        </authorList>
    </citation>
    <scope>NUCLEOTIDE SEQUENCE [LARGE SCALE GENOMIC DNA]</scope>
    <source>
        <strain evidence="2">ATCC 700844 / DSM 13496 / JCM 10307 / IC-167</strain>
    </source>
</reference>
<evidence type="ECO:0000313" key="1">
    <source>
        <dbReference type="EMBL" id="ABW02807.1"/>
    </source>
</evidence>
<evidence type="ECO:0008006" key="3">
    <source>
        <dbReference type="Google" id="ProtNLM"/>
    </source>
</evidence>
<dbReference type="AlphaFoldDB" id="A8MC23"/>
<dbReference type="OrthoDB" id="26009at2157"/>
<dbReference type="HOGENOM" id="CLU_671964_0_0_2"/>
<dbReference type="GeneID" id="5708555"/>